<comment type="caution">
    <text evidence="2">The sequence shown here is derived from an EMBL/GenBank/DDBJ whole genome shotgun (WGS) entry which is preliminary data.</text>
</comment>
<dbReference type="AlphaFoldDB" id="A0A9Q1CMX2"/>
<proteinExistence type="predicted"/>
<evidence type="ECO:0000313" key="2">
    <source>
        <dbReference type="EMBL" id="KAJ8047615.1"/>
    </source>
</evidence>
<dbReference type="Proteomes" id="UP001152320">
    <property type="component" value="Chromosome 2"/>
</dbReference>
<organism evidence="2 3">
    <name type="scientific">Holothuria leucospilota</name>
    <name type="common">Black long sea cucumber</name>
    <name type="synonym">Mertensiothuria leucospilota</name>
    <dbReference type="NCBI Taxonomy" id="206669"/>
    <lineage>
        <taxon>Eukaryota</taxon>
        <taxon>Metazoa</taxon>
        <taxon>Echinodermata</taxon>
        <taxon>Eleutherozoa</taxon>
        <taxon>Echinozoa</taxon>
        <taxon>Holothuroidea</taxon>
        <taxon>Aspidochirotacea</taxon>
        <taxon>Aspidochirotida</taxon>
        <taxon>Holothuriidae</taxon>
        <taxon>Holothuria</taxon>
    </lineage>
</organism>
<feature type="chain" id="PRO_5040480657" evidence="1">
    <location>
        <begin position="27"/>
        <end position="336"/>
    </location>
</feature>
<dbReference type="Gene3D" id="2.60.120.380">
    <property type="match status" value="1"/>
</dbReference>
<sequence length="336" mass="37772">MRAGFIHHLLLIILIAAGFLVCRVVSRQTEKEDREHVEISLNKKIPDQEALCNDYTYYKVDFMEACKDLRIQVMDVTEGEPNLYVAKSPNKYPTYNSLAWSSYKWGGEDLVISSWDPEFTVGTYYIGVHAYCGEDVKTNNSDAKYALLVTSEPTSHPHTEIPVGGSRSGRLSADDYNYFRVCIPSSCANVEVRLENCIDSKACPTSYAWPELLVSRSIVEPRVNDHTWKLATIEQRSVFLNHDDPDFYPGHYFVGVYGWCTPVEHCPDIAKCGPCTYVQDHPYNVSVLVNDVTKGCVPKRPLEPCAGSNSGERNRQSSVLLCALLISSIVSLKFAY</sequence>
<protein>
    <submittedName>
        <fullName evidence="2">Uncharacterized protein</fullName>
    </submittedName>
</protein>
<keyword evidence="3" id="KW-1185">Reference proteome</keyword>
<accession>A0A9Q1CMX2</accession>
<gene>
    <name evidence="2" type="ORF">HOLleu_06657</name>
</gene>
<feature type="signal peptide" evidence="1">
    <location>
        <begin position="1"/>
        <end position="26"/>
    </location>
</feature>
<dbReference type="EMBL" id="JAIZAY010000002">
    <property type="protein sequence ID" value="KAJ8047615.1"/>
    <property type="molecule type" value="Genomic_DNA"/>
</dbReference>
<evidence type="ECO:0000256" key="1">
    <source>
        <dbReference type="SAM" id="SignalP"/>
    </source>
</evidence>
<dbReference type="OrthoDB" id="422728at2759"/>
<name>A0A9Q1CMX2_HOLLE</name>
<keyword evidence="1" id="KW-0732">Signal</keyword>
<evidence type="ECO:0000313" key="3">
    <source>
        <dbReference type="Proteomes" id="UP001152320"/>
    </source>
</evidence>
<reference evidence="2" key="1">
    <citation type="submission" date="2021-10" db="EMBL/GenBank/DDBJ databases">
        <title>Tropical sea cucumber genome reveals ecological adaptation and Cuvierian tubules defense mechanism.</title>
        <authorList>
            <person name="Chen T."/>
        </authorList>
    </citation>
    <scope>NUCLEOTIDE SEQUENCE</scope>
    <source>
        <strain evidence="2">Nanhai2018</strain>
        <tissue evidence="2">Muscle</tissue>
    </source>
</reference>